<dbReference type="InterPro" id="IPR011990">
    <property type="entry name" value="TPR-like_helical_dom_sf"/>
</dbReference>
<dbReference type="Proteomes" id="UP000179243">
    <property type="component" value="Unassembled WGS sequence"/>
</dbReference>
<keyword evidence="2" id="KW-0732">Signal</keyword>
<keyword evidence="1" id="KW-0802">TPR repeat</keyword>
<evidence type="ECO:0000313" key="5">
    <source>
        <dbReference type="Proteomes" id="UP000179243"/>
    </source>
</evidence>
<dbReference type="InterPro" id="IPR019734">
    <property type="entry name" value="TPR_rpt"/>
</dbReference>
<reference evidence="4 5" key="1">
    <citation type="journal article" date="2016" name="Nat. Commun.">
        <title>Thousands of microbial genomes shed light on interconnected biogeochemical processes in an aquifer system.</title>
        <authorList>
            <person name="Anantharaman K."/>
            <person name="Brown C.T."/>
            <person name="Hug L.A."/>
            <person name="Sharon I."/>
            <person name="Castelle C.J."/>
            <person name="Probst A.J."/>
            <person name="Thomas B.C."/>
            <person name="Singh A."/>
            <person name="Wilkins M.J."/>
            <person name="Karaoz U."/>
            <person name="Brodie E.L."/>
            <person name="Williams K.H."/>
            <person name="Hubbard S.S."/>
            <person name="Banfield J.F."/>
        </authorList>
    </citation>
    <scope>NUCLEOTIDE SEQUENCE [LARGE SCALE GENOMIC DNA]</scope>
</reference>
<feature type="domain" description="Transglycosylase SLT" evidence="3">
    <location>
        <begin position="583"/>
        <end position="696"/>
    </location>
</feature>
<sequence length="727" mass="82353">MKLAALFLCAAATVPCPADEAPDQNAPAADTQEFPLSDLYPIALTAPYTKHTFTPLFPVDDAGADAFKKGMTALAKRHFSKAKKEFQEAGEKSPLLAPYAQCNEFIACLGDNTPEEAAALLTALESKESPAQVQVNAAVALLKSGLLKKGGQATAFCARIAGRAPANAEELRYLLGNEYFDAEQFDKALAEYMSVIQNSANSPFADSVYQRYAQIRKTGTSVSADQEYQTAKYLALRFAWDKVWDIAYPLSRKKSRLARESFILALQAAFGQGKFKKALDMAITARKNYPSEPLFAYYMGRCCKKLKMNQTANKYYLDYVRRFPQHAHCDNVLWEIARTYEDDKNLDRAIHYFGLIDARYKNGSYGEKARWRMGYCHYKKGDRAAATTVWKGHAKRYPLGFETEDCCYWTGKVCEEQKKTNEAVQWYLSAIRYNFFSYYAYRARERLDSLSPDSLAALLRANDSSRAAVTVERFLSPGSAIVPQSQTALLGPETEKAYRAGTVLLQAGCYNLAFEALRPFEKESRKNPFLHYHLVRLYEANGFVSEAYRTLRPLLWKIPEGLYGVMPLEIARCFFPRYYGEFITAECKKYGLDPLLVHSLILQESMYQYRVVSPAGALGLMQIMPYTGTEIAAKLNTPFTPDSLFNPACNIAFGAWYFNAMLNRFGNDPVLAFCAYNAGPQAAERWRTVNKNRPFDAFVEEIGYTETRYYAKKCMKNYWVYRDIWND</sequence>
<feature type="signal peptide" evidence="2">
    <location>
        <begin position="1"/>
        <end position="20"/>
    </location>
</feature>
<dbReference type="PANTHER" id="PTHR37423:SF2">
    <property type="entry name" value="MEMBRANE-BOUND LYTIC MUREIN TRANSGLYCOSYLASE C"/>
    <property type="match status" value="1"/>
</dbReference>
<dbReference type="Gene3D" id="1.25.40.10">
    <property type="entry name" value="Tetratricopeptide repeat domain"/>
    <property type="match status" value="3"/>
</dbReference>
<organism evidence="4 5">
    <name type="scientific">Candidatus Raymondbacteria bacterium RIFOXYD12_FULL_49_13</name>
    <dbReference type="NCBI Taxonomy" id="1817890"/>
    <lineage>
        <taxon>Bacteria</taxon>
        <taxon>Raymondiibacteriota</taxon>
    </lineage>
</organism>
<evidence type="ECO:0000259" key="3">
    <source>
        <dbReference type="Pfam" id="PF01464"/>
    </source>
</evidence>
<dbReference type="InterPro" id="IPR023346">
    <property type="entry name" value="Lysozyme-like_dom_sf"/>
</dbReference>
<dbReference type="CDD" id="cd13401">
    <property type="entry name" value="Slt70-like"/>
    <property type="match status" value="1"/>
</dbReference>
<dbReference type="SUPFAM" id="SSF48452">
    <property type="entry name" value="TPR-like"/>
    <property type="match status" value="2"/>
</dbReference>
<accession>A0A1F7F0A7</accession>
<evidence type="ECO:0000256" key="1">
    <source>
        <dbReference type="PROSITE-ProRule" id="PRU00339"/>
    </source>
</evidence>
<evidence type="ECO:0000313" key="4">
    <source>
        <dbReference type="EMBL" id="OGK00061.1"/>
    </source>
</evidence>
<name>A0A1F7F0A7_UNCRA</name>
<dbReference type="Gene3D" id="1.10.530.10">
    <property type="match status" value="1"/>
</dbReference>
<dbReference type="InterPro" id="IPR008258">
    <property type="entry name" value="Transglycosylase_SLT_dom_1"/>
</dbReference>
<dbReference type="SUPFAM" id="SSF53955">
    <property type="entry name" value="Lysozyme-like"/>
    <property type="match status" value="1"/>
</dbReference>
<dbReference type="PANTHER" id="PTHR37423">
    <property type="entry name" value="SOLUBLE LYTIC MUREIN TRANSGLYCOSYLASE-RELATED"/>
    <property type="match status" value="1"/>
</dbReference>
<feature type="chain" id="PRO_5009528316" description="Transglycosylase SLT domain-containing protein" evidence="2">
    <location>
        <begin position="21"/>
        <end position="727"/>
    </location>
</feature>
<dbReference type="PROSITE" id="PS50005">
    <property type="entry name" value="TPR"/>
    <property type="match status" value="1"/>
</dbReference>
<proteinExistence type="predicted"/>
<comment type="caution">
    <text evidence="4">The sequence shown here is derived from an EMBL/GenBank/DDBJ whole genome shotgun (WGS) entry which is preliminary data.</text>
</comment>
<protein>
    <recommendedName>
        <fullName evidence="3">Transglycosylase SLT domain-containing protein</fullName>
    </recommendedName>
</protein>
<dbReference type="Pfam" id="PF01464">
    <property type="entry name" value="SLT"/>
    <property type="match status" value="1"/>
</dbReference>
<dbReference type="AlphaFoldDB" id="A0A1F7F0A7"/>
<dbReference type="EMBL" id="MFYX01000155">
    <property type="protein sequence ID" value="OGK00061.1"/>
    <property type="molecule type" value="Genomic_DNA"/>
</dbReference>
<feature type="repeat" description="TPR" evidence="1">
    <location>
        <begin position="169"/>
        <end position="202"/>
    </location>
</feature>
<evidence type="ECO:0000256" key="2">
    <source>
        <dbReference type="SAM" id="SignalP"/>
    </source>
</evidence>
<gene>
    <name evidence="4" type="ORF">A2519_22295</name>
</gene>